<dbReference type="GO" id="GO:0005874">
    <property type="term" value="C:microtubule"/>
    <property type="evidence" value="ECO:0007669"/>
    <property type="project" value="UniProtKB-KW"/>
</dbReference>
<name>A0AAR5Q1V7_DENPD</name>
<dbReference type="InterPro" id="IPR003008">
    <property type="entry name" value="Tubulin_FtsZ_GTPase"/>
</dbReference>
<dbReference type="Gene3D" id="3.40.50.1440">
    <property type="entry name" value="Tubulin/FtsZ, GTPase domain"/>
    <property type="match status" value="1"/>
</dbReference>
<evidence type="ECO:0000256" key="1">
    <source>
        <dbReference type="ARBA" id="ARBA00009636"/>
    </source>
</evidence>
<dbReference type="PRINTS" id="PR01519">
    <property type="entry name" value="EPSLNTUBULIN"/>
</dbReference>
<dbReference type="GeneID" id="109542429"/>
<comment type="similarity">
    <text evidence="1 5">Belongs to the tubulin family.</text>
</comment>
<dbReference type="AlphaFoldDB" id="A0AAR5Q1V7"/>
<dbReference type="InterPro" id="IPR036525">
    <property type="entry name" value="Tubulin/FtsZ_GTPase_sf"/>
</dbReference>
<keyword evidence="3 5" id="KW-0547">Nucleotide-binding</keyword>
<dbReference type="Pfam" id="PF00091">
    <property type="entry name" value="Tubulin"/>
    <property type="match status" value="1"/>
</dbReference>
<dbReference type="Proteomes" id="UP000019118">
    <property type="component" value="Unassembled WGS sequence"/>
</dbReference>
<feature type="domain" description="Tubulin/FtsZ GTPase" evidence="6">
    <location>
        <begin position="34"/>
        <end position="216"/>
    </location>
</feature>
<dbReference type="GO" id="GO:0005525">
    <property type="term" value="F:GTP binding"/>
    <property type="evidence" value="ECO:0007669"/>
    <property type="project" value="UniProtKB-UniRule"/>
</dbReference>
<evidence type="ECO:0000313" key="7">
    <source>
        <dbReference type="EnsemblMetazoa" id="XP_019767214.1"/>
    </source>
</evidence>
<dbReference type="SMART" id="SM00864">
    <property type="entry name" value="Tubulin"/>
    <property type="match status" value="1"/>
</dbReference>
<keyword evidence="4 5" id="KW-0342">GTP-binding</keyword>
<organism evidence="7 8">
    <name type="scientific">Dendroctonus ponderosae</name>
    <name type="common">Mountain pine beetle</name>
    <dbReference type="NCBI Taxonomy" id="77166"/>
    <lineage>
        <taxon>Eukaryota</taxon>
        <taxon>Metazoa</taxon>
        <taxon>Ecdysozoa</taxon>
        <taxon>Arthropoda</taxon>
        <taxon>Hexapoda</taxon>
        <taxon>Insecta</taxon>
        <taxon>Pterygota</taxon>
        <taxon>Neoptera</taxon>
        <taxon>Endopterygota</taxon>
        <taxon>Coleoptera</taxon>
        <taxon>Polyphaga</taxon>
        <taxon>Cucujiformia</taxon>
        <taxon>Curculionidae</taxon>
        <taxon>Scolytinae</taxon>
        <taxon>Dendroctonus</taxon>
    </lineage>
</organism>
<sequence>MSVLALQFGQCGNQLGHSLFRLLEEDQPGLHRWFVPQGGAEWRPRAVLVDTETKVVDAVKGSFQGVGVVAPPLGGSANNWACGYTETGPLLVEDVLNCVRVEAERCDFLLSFLGLLSLAGGTGSGVGSRVLEQLRLDYPKKTLVNCVVLPHPTGEIATQGFNCLLSLARMYPLAQATVLLGNAPNRALALQLAALLQPLPAVSVAQLCAQLAPHPGLRLLQVRPPSEDAPHYALKRLMAGPSQKVVAQALIQRGDAPLPAALQRQFVQSVEGVDWVPQAQIGRIWRTDRGLLGRPRLLSRVSNSGGLAPLDALVSDAWGAFTHGAYVHHYSKFGVDAQWFLDAFQDVEDVLGAYRAL</sequence>
<dbReference type="SUPFAM" id="SSF52490">
    <property type="entry name" value="Tubulin nucleotide-binding domain-like"/>
    <property type="match status" value="1"/>
</dbReference>
<evidence type="ECO:0000256" key="5">
    <source>
        <dbReference type="RuleBase" id="RU000352"/>
    </source>
</evidence>
<dbReference type="PROSITE" id="PS00227">
    <property type="entry name" value="TUBULIN"/>
    <property type="match status" value="1"/>
</dbReference>
<evidence type="ECO:0000256" key="2">
    <source>
        <dbReference type="ARBA" id="ARBA00022701"/>
    </source>
</evidence>
<proteinExistence type="inferred from homology"/>
<dbReference type="InterPro" id="IPR004057">
    <property type="entry name" value="Epsilon_tubulin"/>
</dbReference>
<dbReference type="RefSeq" id="XP_019767214.1">
    <property type="nucleotide sequence ID" value="XM_019911655.2"/>
</dbReference>
<evidence type="ECO:0000256" key="4">
    <source>
        <dbReference type="ARBA" id="ARBA00023134"/>
    </source>
</evidence>
<evidence type="ECO:0000256" key="3">
    <source>
        <dbReference type="ARBA" id="ARBA00022741"/>
    </source>
</evidence>
<dbReference type="InterPro" id="IPR000217">
    <property type="entry name" value="Tubulin"/>
</dbReference>
<evidence type="ECO:0000259" key="6">
    <source>
        <dbReference type="SMART" id="SM00864"/>
    </source>
</evidence>
<dbReference type="PANTHER" id="PTHR11588">
    <property type="entry name" value="TUBULIN"/>
    <property type="match status" value="1"/>
</dbReference>
<keyword evidence="8" id="KW-1185">Reference proteome</keyword>
<protein>
    <recommendedName>
        <fullName evidence="6">Tubulin/FtsZ GTPase domain-containing protein</fullName>
    </recommendedName>
</protein>
<dbReference type="InterPro" id="IPR008280">
    <property type="entry name" value="Tub_FtsZ_C"/>
</dbReference>
<dbReference type="KEGG" id="dpa:109542429"/>
<dbReference type="SUPFAM" id="SSF55307">
    <property type="entry name" value="Tubulin C-terminal domain-like"/>
    <property type="match status" value="1"/>
</dbReference>
<dbReference type="InterPro" id="IPR017975">
    <property type="entry name" value="Tubulin_CS"/>
</dbReference>
<reference evidence="7" key="2">
    <citation type="submission" date="2024-08" db="UniProtKB">
        <authorList>
            <consortium name="EnsemblMetazoa"/>
        </authorList>
    </citation>
    <scope>IDENTIFICATION</scope>
</reference>
<evidence type="ECO:0000313" key="8">
    <source>
        <dbReference type="Proteomes" id="UP000019118"/>
    </source>
</evidence>
<dbReference type="EnsemblMetazoa" id="XM_019911655.1">
    <property type="protein sequence ID" value="XP_019767214.1"/>
    <property type="gene ID" value="LOC109542429"/>
</dbReference>
<dbReference type="PRINTS" id="PR01161">
    <property type="entry name" value="TUBULIN"/>
</dbReference>
<reference evidence="8" key="1">
    <citation type="journal article" date="2013" name="Genome Biol.">
        <title>Draft genome of the mountain pine beetle, Dendroctonus ponderosae Hopkins, a major forest pest.</title>
        <authorList>
            <person name="Keeling C.I."/>
            <person name="Yuen M.M."/>
            <person name="Liao N.Y."/>
            <person name="Docking T.R."/>
            <person name="Chan S.K."/>
            <person name="Taylor G.A."/>
            <person name="Palmquist D.L."/>
            <person name="Jackman S.D."/>
            <person name="Nguyen A."/>
            <person name="Li M."/>
            <person name="Henderson H."/>
            <person name="Janes J.K."/>
            <person name="Zhao Y."/>
            <person name="Pandoh P."/>
            <person name="Moore R."/>
            <person name="Sperling F.A."/>
            <person name="Huber D.P."/>
            <person name="Birol I."/>
            <person name="Jones S.J."/>
            <person name="Bohlmann J."/>
        </authorList>
    </citation>
    <scope>NUCLEOTIDE SEQUENCE</scope>
</reference>
<accession>A0AAR5Q1V7</accession>
<dbReference type="GO" id="GO:0007017">
    <property type="term" value="P:microtubule-based process"/>
    <property type="evidence" value="ECO:0007669"/>
    <property type="project" value="InterPro"/>
</dbReference>
<keyword evidence="2 5" id="KW-0493">Microtubule</keyword>